<dbReference type="OrthoDB" id="7951234at2"/>
<reference evidence="2 3" key="1">
    <citation type="submission" date="2015-03" db="EMBL/GenBank/DDBJ databases">
        <authorList>
            <person name="Hassan Y.I."/>
            <person name="Lepp D."/>
            <person name="Li X.-Z."/>
            <person name="Zhou T."/>
        </authorList>
    </citation>
    <scope>NUCLEOTIDE SEQUENCE [LARGE SCALE GENOMIC DNA]</scope>
    <source>
        <strain evidence="2 3">BD-c194</strain>
    </source>
</reference>
<evidence type="ECO:0000313" key="2">
    <source>
        <dbReference type="EMBL" id="KKB11026.1"/>
    </source>
</evidence>
<feature type="transmembrane region" description="Helical" evidence="1">
    <location>
        <begin position="16"/>
        <end position="34"/>
    </location>
</feature>
<evidence type="ECO:0000256" key="1">
    <source>
        <dbReference type="SAM" id="Phobius"/>
    </source>
</evidence>
<comment type="caution">
    <text evidence="2">The sequence shown here is derived from an EMBL/GenBank/DDBJ whole genome shotgun (WGS) entry which is preliminary data.</text>
</comment>
<sequence>MDSGTTGRRENVLHDLAPALGVAVLSAILGAAALHAPPETGEMGVVFAPWTGQGEAIATIAAAGGRVVDTGRLPNVVIAYAADAGFDDRVRQMGAWFITAASGLCAPAA</sequence>
<dbReference type="Proteomes" id="UP000033632">
    <property type="component" value="Unassembled WGS sequence"/>
</dbReference>
<dbReference type="EMBL" id="JZEX01000124">
    <property type="protein sequence ID" value="KKB11026.1"/>
    <property type="molecule type" value="Genomic_DNA"/>
</dbReference>
<dbReference type="AlphaFoldDB" id="A0A0F5FQA8"/>
<keyword evidence="1" id="KW-0472">Membrane</keyword>
<name>A0A0F5FQA8_9HYPH</name>
<keyword evidence="3" id="KW-1185">Reference proteome</keyword>
<organism evidence="2 3">
    <name type="scientific">Devosia geojensis</name>
    <dbReference type="NCBI Taxonomy" id="443610"/>
    <lineage>
        <taxon>Bacteria</taxon>
        <taxon>Pseudomonadati</taxon>
        <taxon>Pseudomonadota</taxon>
        <taxon>Alphaproteobacteria</taxon>
        <taxon>Hyphomicrobiales</taxon>
        <taxon>Devosiaceae</taxon>
        <taxon>Devosia</taxon>
    </lineage>
</organism>
<proteinExistence type="predicted"/>
<gene>
    <name evidence="2" type="ORF">VE25_14665</name>
</gene>
<keyword evidence="1" id="KW-0812">Transmembrane</keyword>
<evidence type="ECO:0000313" key="3">
    <source>
        <dbReference type="Proteomes" id="UP000033632"/>
    </source>
</evidence>
<keyword evidence="1" id="KW-1133">Transmembrane helix</keyword>
<protein>
    <submittedName>
        <fullName evidence="2">Uncharacterized protein</fullName>
    </submittedName>
</protein>
<accession>A0A0F5FQA8</accession>
<dbReference type="RefSeq" id="WP_046109385.1">
    <property type="nucleotide sequence ID" value="NZ_JZEX01000124.1"/>
</dbReference>
<dbReference type="PATRIC" id="fig|443610.3.peg.1204"/>